<feature type="transmembrane region" description="Helical" evidence="2">
    <location>
        <begin position="21"/>
        <end position="43"/>
    </location>
</feature>
<dbReference type="PROSITE" id="PS50238">
    <property type="entry name" value="RHOGAP"/>
    <property type="match status" value="1"/>
</dbReference>
<gene>
    <name evidence="4" type="ORF">RFI_17558</name>
</gene>
<dbReference type="Proteomes" id="UP000023152">
    <property type="component" value="Unassembled WGS sequence"/>
</dbReference>
<dbReference type="SUPFAM" id="SSF48350">
    <property type="entry name" value="GTPase activation domain, GAP"/>
    <property type="match status" value="1"/>
</dbReference>
<dbReference type="OrthoDB" id="79452at2759"/>
<evidence type="ECO:0000256" key="1">
    <source>
        <dbReference type="ARBA" id="ARBA00022468"/>
    </source>
</evidence>
<evidence type="ECO:0000313" key="5">
    <source>
        <dbReference type="Proteomes" id="UP000023152"/>
    </source>
</evidence>
<feature type="non-terminal residue" evidence="4">
    <location>
        <position position="1"/>
    </location>
</feature>
<keyword evidence="1" id="KW-0343">GTPase activation</keyword>
<dbReference type="Pfam" id="PF00620">
    <property type="entry name" value="RhoGAP"/>
    <property type="match status" value="1"/>
</dbReference>
<dbReference type="InterPro" id="IPR044785">
    <property type="entry name" value="RopGAP1-5"/>
</dbReference>
<dbReference type="EMBL" id="ASPP01013413">
    <property type="protein sequence ID" value="ETO19671.1"/>
    <property type="molecule type" value="Genomic_DNA"/>
</dbReference>
<feature type="transmembrane region" description="Helical" evidence="2">
    <location>
        <begin position="86"/>
        <end position="110"/>
    </location>
</feature>
<feature type="transmembrane region" description="Helical" evidence="2">
    <location>
        <begin position="130"/>
        <end position="156"/>
    </location>
</feature>
<comment type="caution">
    <text evidence="4">The sequence shown here is derived from an EMBL/GenBank/DDBJ whole genome shotgun (WGS) entry which is preliminary data.</text>
</comment>
<dbReference type="PANTHER" id="PTHR23177">
    <property type="entry name" value="MKIAA1688 PROTEIN"/>
    <property type="match status" value="1"/>
</dbReference>
<keyword evidence="2" id="KW-0812">Transmembrane</keyword>
<dbReference type="Gene3D" id="1.10.555.10">
    <property type="entry name" value="Rho GTPase activation protein"/>
    <property type="match status" value="1"/>
</dbReference>
<feature type="transmembrane region" description="Helical" evidence="2">
    <location>
        <begin position="309"/>
        <end position="336"/>
    </location>
</feature>
<proteinExistence type="predicted"/>
<accession>X6N0R7</accession>
<dbReference type="AlphaFoldDB" id="X6N0R7"/>
<name>X6N0R7_RETFI</name>
<dbReference type="GO" id="GO:0005096">
    <property type="term" value="F:GTPase activator activity"/>
    <property type="evidence" value="ECO:0007669"/>
    <property type="project" value="UniProtKB-KW"/>
</dbReference>
<evidence type="ECO:0000256" key="2">
    <source>
        <dbReference type="SAM" id="Phobius"/>
    </source>
</evidence>
<keyword evidence="2" id="KW-0472">Membrane</keyword>
<evidence type="ECO:0000259" key="3">
    <source>
        <dbReference type="PROSITE" id="PS50238"/>
    </source>
</evidence>
<reference evidence="4 5" key="1">
    <citation type="journal article" date="2013" name="Curr. Biol.">
        <title>The Genome of the Foraminiferan Reticulomyxa filosa.</title>
        <authorList>
            <person name="Glockner G."/>
            <person name="Hulsmann N."/>
            <person name="Schleicher M."/>
            <person name="Noegel A.A."/>
            <person name="Eichinger L."/>
            <person name="Gallinger C."/>
            <person name="Pawlowski J."/>
            <person name="Sierra R."/>
            <person name="Euteneuer U."/>
            <person name="Pillet L."/>
            <person name="Moustafa A."/>
            <person name="Platzer M."/>
            <person name="Groth M."/>
            <person name="Szafranski K."/>
            <person name="Schliwa M."/>
        </authorList>
    </citation>
    <scope>NUCLEOTIDE SEQUENCE [LARGE SCALE GENOMIC DNA]</scope>
</reference>
<feature type="transmembrane region" description="Helical" evidence="2">
    <location>
        <begin position="206"/>
        <end position="229"/>
    </location>
</feature>
<dbReference type="InterPro" id="IPR000198">
    <property type="entry name" value="RhoGAP_dom"/>
</dbReference>
<protein>
    <submittedName>
        <fullName evidence="4">GTPase activating protein</fullName>
    </submittedName>
</protein>
<sequence>KTEGGGNQQQKKKVLNRAFGIIYGILVVIISVAMVRLYQWGFYIRYERFMSVPSILWLQGVYECVTCFIMSSKNTYLSNPHTSPEILITALLVPTILDFMLLLLCILYAHDKFWHIPTLQTLTCQQPIFFPYRIGLVFCTVWIYFFAIILPVVLIGDDGTSRHNHVRAHFVAVHIVIVALVGCLLAFALLSAIISHVQISHHDATITRWLLLSSFLTVVLFLIQLLCAIETQQDKADEIRALELALETAMMLTWIKVFPSMCLLEMQTETDQEDKQIEMVHSPSQISSWVFFFFLIVSHYKHICIYTYICIYMYMYTCVCVCVCVITCFMKCYIVNDAVNKPSMMTHPREINFSVDDMFSAHNDITLWDVVCCCSVENWRGHHSIRVISQSLHTNTANEDSMTIPYGKYSQTFDIRTSVMENVDVIQIGINVEVLTDNWMRGVVSDRQEENLVDIIINGVATSLDSATEKELIVGAKKRKGTYPQKPSSPVAVAVATNQSLRLDLVKDAFRIRLQLFGVDPVDLHRKHCAGYEADLPSVLTDLKEKLFEVGGHTKEHVFRMMPHPRQVEEFRHILCQGKMHTVDYTSTQFDSHILAYFIRVWFREIPTRILNTVSDLSVIDFIVHDKLTTEAIPQICAELPPLSRALLYWLFDLCAEVSEKTTNNYLFHRLHFFSCYTLLISKQKLCC</sequence>
<feature type="domain" description="Rho-GAP" evidence="3">
    <location>
        <begin position="522"/>
        <end position="688"/>
    </location>
</feature>
<dbReference type="GO" id="GO:0007165">
    <property type="term" value="P:signal transduction"/>
    <property type="evidence" value="ECO:0007669"/>
    <property type="project" value="InterPro"/>
</dbReference>
<feature type="transmembrane region" description="Helical" evidence="2">
    <location>
        <begin position="168"/>
        <end position="194"/>
    </location>
</feature>
<keyword evidence="2" id="KW-1133">Transmembrane helix</keyword>
<keyword evidence="5" id="KW-1185">Reference proteome</keyword>
<evidence type="ECO:0000313" key="4">
    <source>
        <dbReference type="EMBL" id="ETO19671.1"/>
    </source>
</evidence>
<organism evidence="4 5">
    <name type="scientific">Reticulomyxa filosa</name>
    <dbReference type="NCBI Taxonomy" id="46433"/>
    <lineage>
        <taxon>Eukaryota</taxon>
        <taxon>Sar</taxon>
        <taxon>Rhizaria</taxon>
        <taxon>Retaria</taxon>
        <taxon>Foraminifera</taxon>
        <taxon>Monothalamids</taxon>
        <taxon>Reticulomyxidae</taxon>
        <taxon>Reticulomyxa</taxon>
    </lineage>
</organism>
<dbReference type="InterPro" id="IPR008936">
    <property type="entry name" value="Rho_GTPase_activation_prot"/>
</dbReference>